<protein>
    <submittedName>
        <fullName evidence="2">Uncharacterized protein</fullName>
    </submittedName>
</protein>
<feature type="transmembrane region" description="Helical" evidence="1">
    <location>
        <begin position="199"/>
        <end position="219"/>
    </location>
</feature>
<dbReference type="AlphaFoldDB" id="A0AAD7FLB1"/>
<reference evidence="2" key="1">
    <citation type="submission" date="2023-03" db="EMBL/GenBank/DDBJ databases">
        <title>Massive genome expansion in bonnet fungi (Mycena s.s.) driven by repeated elements and novel gene families across ecological guilds.</title>
        <authorList>
            <consortium name="Lawrence Berkeley National Laboratory"/>
            <person name="Harder C.B."/>
            <person name="Miyauchi S."/>
            <person name="Viragh M."/>
            <person name="Kuo A."/>
            <person name="Thoen E."/>
            <person name="Andreopoulos B."/>
            <person name="Lu D."/>
            <person name="Skrede I."/>
            <person name="Drula E."/>
            <person name="Henrissat B."/>
            <person name="Morin E."/>
            <person name="Kohler A."/>
            <person name="Barry K."/>
            <person name="LaButti K."/>
            <person name="Morin E."/>
            <person name="Salamov A."/>
            <person name="Lipzen A."/>
            <person name="Mereny Z."/>
            <person name="Hegedus B."/>
            <person name="Baldrian P."/>
            <person name="Stursova M."/>
            <person name="Weitz H."/>
            <person name="Taylor A."/>
            <person name="Grigoriev I.V."/>
            <person name="Nagy L.G."/>
            <person name="Martin F."/>
            <person name="Kauserud H."/>
        </authorList>
    </citation>
    <scope>NUCLEOTIDE SEQUENCE</scope>
    <source>
        <strain evidence="2">CBHHK067</strain>
    </source>
</reference>
<organism evidence="2 3">
    <name type="scientific">Mycena rosella</name>
    <name type="common">Pink bonnet</name>
    <name type="synonym">Agaricus rosellus</name>
    <dbReference type="NCBI Taxonomy" id="1033263"/>
    <lineage>
        <taxon>Eukaryota</taxon>
        <taxon>Fungi</taxon>
        <taxon>Dikarya</taxon>
        <taxon>Basidiomycota</taxon>
        <taxon>Agaricomycotina</taxon>
        <taxon>Agaricomycetes</taxon>
        <taxon>Agaricomycetidae</taxon>
        <taxon>Agaricales</taxon>
        <taxon>Marasmiineae</taxon>
        <taxon>Mycenaceae</taxon>
        <taxon>Mycena</taxon>
    </lineage>
</organism>
<keyword evidence="3" id="KW-1185">Reference proteome</keyword>
<sequence>MNYTVETTIFSSSWASATSGLWAICVEILLYGILLVLLFIAAHSLHRWTGAGCRIFRVAIFVMAILATVQLVIHAWITVLGLQVLHSTIEGLKPDGGKLFQGLYTASDFLLVTNKLWGCKIWVVIFPLLMLLGTTVVGYVLAYVDGGLLSPHFATRISCAMALITNIVLMGLTAGRIWWVRRDACIIFKPAHVRRYDTAIAIILESGVIYCLSILLYLISFSTVTSIFEGSIPQMMNIAPTLMIVRVWYGRSVGPLPVDGGPRVPRRQQPGTHVDVATSAAPSFVINIGVGK</sequence>
<keyword evidence="1" id="KW-0472">Membrane</keyword>
<evidence type="ECO:0000256" key="1">
    <source>
        <dbReference type="SAM" id="Phobius"/>
    </source>
</evidence>
<feature type="transmembrane region" description="Helical" evidence="1">
    <location>
        <begin position="121"/>
        <end position="144"/>
    </location>
</feature>
<accession>A0AAD7FLB1</accession>
<dbReference type="EMBL" id="JARKIE010000582">
    <property type="protein sequence ID" value="KAJ7626501.1"/>
    <property type="molecule type" value="Genomic_DNA"/>
</dbReference>
<feature type="transmembrane region" description="Helical" evidence="1">
    <location>
        <begin position="20"/>
        <end position="43"/>
    </location>
</feature>
<dbReference type="Proteomes" id="UP001221757">
    <property type="component" value="Unassembled WGS sequence"/>
</dbReference>
<proteinExistence type="predicted"/>
<evidence type="ECO:0000313" key="3">
    <source>
        <dbReference type="Proteomes" id="UP001221757"/>
    </source>
</evidence>
<evidence type="ECO:0000313" key="2">
    <source>
        <dbReference type="EMBL" id="KAJ7626501.1"/>
    </source>
</evidence>
<feature type="transmembrane region" description="Helical" evidence="1">
    <location>
        <begin position="55"/>
        <end position="77"/>
    </location>
</feature>
<keyword evidence="1" id="KW-0812">Transmembrane</keyword>
<name>A0AAD7FLB1_MYCRO</name>
<feature type="transmembrane region" description="Helical" evidence="1">
    <location>
        <begin position="156"/>
        <end position="179"/>
    </location>
</feature>
<gene>
    <name evidence="2" type="ORF">B0H17DRAFT_1110790</name>
</gene>
<keyword evidence="1" id="KW-1133">Transmembrane helix</keyword>
<comment type="caution">
    <text evidence="2">The sequence shown here is derived from an EMBL/GenBank/DDBJ whole genome shotgun (WGS) entry which is preliminary data.</text>
</comment>